<comment type="subcellular location">
    <subcellularLocation>
        <location evidence="1">Cell membrane</location>
        <topology evidence="1">Multi-pass membrane protein</topology>
    </subcellularLocation>
</comment>
<sequence length="420" mass="48611">MTIYFIVNVAVIFTAFVGNLLVILVVTFNRIFHKMKHFLLASLALSDFIFVTFIQISRLVSVAYKEWIFGEQMCQGTAFLVRILYVNTFFHLCAVSYERYLAIVKDHLTYDGRITARKIVLSTIVLWILPTIISLGPFLGWGAFEYKPILYACGQRFDSETTFPFLLMFIAPLLFIYLLNYKVFQTARRLEREVRIRLGSINEMNVQMTPQLEQFSDRNGIICQHQDEGNLEVMSQKEESFRRERAVTEEVASENPYHKMWNYKFCRAKQLNLEPYQSSAQYDHIMKCSDDYHPETNQPHSPVREPHPGPERVVVPAVAQQRSQTGAKKTPATRGLVKILKECKAARDVMITAGALVVCFLPVWIFNIYYMFKDEAPSSGEMILISSLYCSTTICNPIIYSVRTKQFRQAVTKMFKIKHE</sequence>
<reference evidence="11 12" key="1">
    <citation type="submission" date="2022-05" db="EMBL/GenBank/DDBJ databases">
        <authorList>
            <consortium name="Genoscope - CEA"/>
            <person name="William W."/>
        </authorList>
    </citation>
    <scope>NUCLEOTIDE SEQUENCE [LARGE SCALE GENOMIC DNA]</scope>
</reference>
<dbReference type="PROSITE" id="PS50262">
    <property type="entry name" value="G_PROTEIN_RECEP_F1_2"/>
    <property type="match status" value="1"/>
</dbReference>
<dbReference type="Pfam" id="PF00001">
    <property type="entry name" value="7tm_1"/>
    <property type="match status" value="1"/>
</dbReference>
<dbReference type="Proteomes" id="UP001159405">
    <property type="component" value="Unassembled WGS sequence"/>
</dbReference>
<evidence type="ECO:0000256" key="3">
    <source>
        <dbReference type="ARBA" id="ARBA00022692"/>
    </source>
</evidence>
<dbReference type="PRINTS" id="PR00237">
    <property type="entry name" value="GPCRRHODOPSN"/>
</dbReference>
<evidence type="ECO:0000256" key="7">
    <source>
        <dbReference type="ARBA" id="ARBA00023170"/>
    </source>
</evidence>
<name>A0ABN8PC96_9CNID</name>
<feature type="transmembrane region" description="Helical" evidence="9">
    <location>
        <begin position="6"/>
        <end position="26"/>
    </location>
</feature>
<keyword evidence="8" id="KW-0807">Transducer</keyword>
<evidence type="ECO:0000259" key="10">
    <source>
        <dbReference type="PROSITE" id="PS50262"/>
    </source>
</evidence>
<dbReference type="EMBL" id="CALNXK010000065">
    <property type="protein sequence ID" value="CAH3140777.1"/>
    <property type="molecule type" value="Genomic_DNA"/>
</dbReference>
<keyword evidence="7" id="KW-0675">Receptor</keyword>
<feature type="domain" description="G-protein coupled receptors family 1 profile" evidence="10">
    <location>
        <begin position="18"/>
        <end position="400"/>
    </location>
</feature>
<keyword evidence="6 9" id="KW-0472">Membrane</keyword>
<evidence type="ECO:0000256" key="4">
    <source>
        <dbReference type="ARBA" id="ARBA00022989"/>
    </source>
</evidence>
<dbReference type="PANTHER" id="PTHR22752">
    <property type="entry name" value="G PROTEIN-COUPLED RECEPTOR"/>
    <property type="match status" value="1"/>
</dbReference>
<evidence type="ECO:0000313" key="12">
    <source>
        <dbReference type="Proteomes" id="UP001159405"/>
    </source>
</evidence>
<evidence type="ECO:0000256" key="6">
    <source>
        <dbReference type="ARBA" id="ARBA00023136"/>
    </source>
</evidence>
<evidence type="ECO:0000256" key="5">
    <source>
        <dbReference type="ARBA" id="ARBA00023040"/>
    </source>
</evidence>
<evidence type="ECO:0000256" key="2">
    <source>
        <dbReference type="ARBA" id="ARBA00022475"/>
    </source>
</evidence>
<dbReference type="Gene3D" id="1.20.1070.10">
    <property type="entry name" value="Rhodopsin 7-helix transmembrane proteins"/>
    <property type="match status" value="2"/>
</dbReference>
<organism evidence="11 12">
    <name type="scientific">Porites lobata</name>
    <dbReference type="NCBI Taxonomy" id="104759"/>
    <lineage>
        <taxon>Eukaryota</taxon>
        <taxon>Metazoa</taxon>
        <taxon>Cnidaria</taxon>
        <taxon>Anthozoa</taxon>
        <taxon>Hexacorallia</taxon>
        <taxon>Scleractinia</taxon>
        <taxon>Fungiina</taxon>
        <taxon>Poritidae</taxon>
        <taxon>Porites</taxon>
    </lineage>
</organism>
<gene>
    <name evidence="11" type="ORF">PLOB_00041379</name>
</gene>
<dbReference type="SUPFAM" id="SSF81321">
    <property type="entry name" value="Family A G protein-coupled receptor-like"/>
    <property type="match status" value="1"/>
</dbReference>
<accession>A0ABN8PC96</accession>
<proteinExistence type="predicted"/>
<keyword evidence="4 9" id="KW-1133">Transmembrane helix</keyword>
<feature type="transmembrane region" description="Helical" evidence="9">
    <location>
        <begin position="349"/>
        <end position="370"/>
    </location>
</feature>
<feature type="transmembrane region" description="Helical" evidence="9">
    <location>
        <begin position="76"/>
        <end position="98"/>
    </location>
</feature>
<keyword evidence="12" id="KW-1185">Reference proteome</keyword>
<evidence type="ECO:0000256" key="8">
    <source>
        <dbReference type="ARBA" id="ARBA00023224"/>
    </source>
</evidence>
<feature type="transmembrane region" description="Helical" evidence="9">
    <location>
        <begin position="382"/>
        <end position="400"/>
    </location>
</feature>
<keyword evidence="3 9" id="KW-0812">Transmembrane</keyword>
<protein>
    <recommendedName>
        <fullName evidence="10">G-protein coupled receptors family 1 profile domain-containing protein</fullName>
    </recommendedName>
</protein>
<evidence type="ECO:0000256" key="9">
    <source>
        <dbReference type="SAM" id="Phobius"/>
    </source>
</evidence>
<feature type="transmembrane region" description="Helical" evidence="9">
    <location>
        <begin position="119"/>
        <end position="141"/>
    </location>
</feature>
<dbReference type="CDD" id="cd00637">
    <property type="entry name" value="7tm_classA_rhodopsin-like"/>
    <property type="match status" value="1"/>
</dbReference>
<dbReference type="InterPro" id="IPR017452">
    <property type="entry name" value="GPCR_Rhodpsn_7TM"/>
</dbReference>
<evidence type="ECO:0000313" key="11">
    <source>
        <dbReference type="EMBL" id="CAH3140777.1"/>
    </source>
</evidence>
<dbReference type="InterPro" id="IPR000276">
    <property type="entry name" value="GPCR_Rhodpsn"/>
</dbReference>
<keyword evidence="5" id="KW-0297">G-protein coupled receptor</keyword>
<comment type="caution">
    <text evidence="11">The sequence shown here is derived from an EMBL/GenBank/DDBJ whole genome shotgun (WGS) entry which is preliminary data.</text>
</comment>
<feature type="transmembrane region" description="Helical" evidence="9">
    <location>
        <begin position="161"/>
        <end position="179"/>
    </location>
</feature>
<keyword evidence="2" id="KW-1003">Cell membrane</keyword>
<evidence type="ECO:0000256" key="1">
    <source>
        <dbReference type="ARBA" id="ARBA00004651"/>
    </source>
</evidence>
<feature type="transmembrane region" description="Helical" evidence="9">
    <location>
        <begin position="38"/>
        <end position="56"/>
    </location>
</feature>